<dbReference type="EMBL" id="CAFBPQ010000083">
    <property type="protein sequence ID" value="CAB5032830.1"/>
    <property type="molecule type" value="Genomic_DNA"/>
</dbReference>
<evidence type="ECO:0000259" key="2">
    <source>
        <dbReference type="Pfam" id="PF02698"/>
    </source>
</evidence>
<evidence type="ECO:0000256" key="1">
    <source>
        <dbReference type="SAM" id="Phobius"/>
    </source>
</evidence>
<keyword evidence="1" id="KW-0812">Transmembrane</keyword>
<keyword evidence="1" id="KW-1133">Transmembrane helix</keyword>
<reference evidence="6" key="1">
    <citation type="submission" date="2020-05" db="EMBL/GenBank/DDBJ databases">
        <authorList>
            <person name="Chiriac C."/>
            <person name="Salcher M."/>
            <person name="Ghai R."/>
            <person name="Kavagutti S V."/>
        </authorList>
    </citation>
    <scope>NUCLEOTIDE SEQUENCE</scope>
</reference>
<dbReference type="InterPro" id="IPR003848">
    <property type="entry name" value="DUF218"/>
</dbReference>
<evidence type="ECO:0000313" key="6">
    <source>
        <dbReference type="EMBL" id="CAB5032830.1"/>
    </source>
</evidence>
<sequence length="210" mass="22700">MTPRRGIRIALTGVVLISVLLAGYFLITVFQVWRASDSDDRAKTQAIVVLGAAQYDGKPSPVFVARLDHALELWKKGVAPLIVVTGGKQPGDRFTEASSGANYLLARGVPDSAILRETTSRNSWESLAAAARFLKADGISRVTLVSDPFHMLRTQLIAQDLGLEATTSSTQSSPISGIDEITRYFFEAARVSVGRVFGFDVVARRTSTIS</sequence>
<proteinExistence type="predicted"/>
<dbReference type="AlphaFoldDB" id="A0A6J7RX05"/>
<protein>
    <submittedName>
        <fullName evidence="6">Unannotated protein</fullName>
    </submittedName>
</protein>
<organism evidence="6">
    <name type="scientific">freshwater metagenome</name>
    <dbReference type="NCBI Taxonomy" id="449393"/>
    <lineage>
        <taxon>unclassified sequences</taxon>
        <taxon>metagenomes</taxon>
        <taxon>ecological metagenomes</taxon>
    </lineage>
</organism>
<dbReference type="EMBL" id="CAFBMM010000006">
    <property type="protein sequence ID" value="CAB4897734.1"/>
    <property type="molecule type" value="Genomic_DNA"/>
</dbReference>
<accession>A0A6J7RX05</accession>
<evidence type="ECO:0000313" key="4">
    <source>
        <dbReference type="EMBL" id="CAB4897734.1"/>
    </source>
</evidence>
<dbReference type="GO" id="GO:0005886">
    <property type="term" value="C:plasma membrane"/>
    <property type="evidence" value="ECO:0007669"/>
    <property type="project" value="TreeGrafter"/>
</dbReference>
<evidence type="ECO:0000313" key="5">
    <source>
        <dbReference type="EMBL" id="CAB4987969.1"/>
    </source>
</evidence>
<dbReference type="Gene3D" id="3.40.50.620">
    <property type="entry name" value="HUPs"/>
    <property type="match status" value="1"/>
</dbReference>
<dbReference type="PANTHER" id="PTHR30336:SF20">
    <property type="entry name" value="DUF218 DOMAIN-CONTAINING PROTEIN"/>
    <property type="match status" value="1"/>
</dbReference>
<dbReference type="EMBL" id="CAEZYK010000001">
    <property type="protein sequence ID" value="CAB4711701.1"/>
    <property type="molecule type" value="Genomic_DNA"/>
</dbReference>
<evidence type="ECO:0000313" key="3">
    <source>
        <dbReference type="EMBL" id="CAB4711701.1"/>
    </source>
</evidence>
<dbReference type="InterPro" id="IPR014729">
    <property type="entry name" value="Rossmann-like_a/b/a_fold"/>
</dbReference>
<name>A0A6J7RX05_9ZZZZ</name>
<dbReference type="Pfam" id="PF02698">
    <property type="entry name" value="DUF218"/>
    <property type="match status" value="1"/>
</dbReference>
<dbReference type="CDD" id="cd06259">
    <property type="entry name" value="YdcF-like"/>
    <property type="match status" value="1"/>
</dbReference>
<keyword evidence="1" id="KW-0472">Membrane</keyword>
<dbReference type="PANTHER" id="PTHR30336">
    <property type="entry name" value="INNER MEMBRANE PROTEIN, PROBABLE PERMEASE"/>
    <property type="match status" value="1"/>
</dbReference>
<dbReference type="InterPro" id="IPR051599">
    <property type="entry name" value="Cell_Envelope_Assoc"/>
</dbReference>
<dbReference type="EMBL" id="CAFBOF010000058">
    <property type="protein sequence ID" value="CAB4987969.1"/>
    <property type="molecule type" value="Genomic_DNA"/>
</dbReference>
<gene>
    <name evidence="3" type="ORF">UFOPK2683_00032</name>
    <name evidence="4" type="ORF">UFOPK3605_00302</name>
    <name evidence="5" type="ORF">UFOPK3897_01560</name>
    <name evidence="6" type="ORF">UFOPK4121_01580</name>
</gene>
<feature type="domain" description="DUF218" evidence="2">
    <location>
        <begin position="45"/>
        <end position="170"/>
    </location>
</feature>
<feature type="transmembrane region" description="Helical" evidence="1">
    <location>
        <begin position="9"/>
        <end position="33"/>
    </location>
</feature>